<keyword evidence="2" id="KW-1185">Reference proteome</keyword>
<dbReference type="Proteomes" id="UP000191418">
    <property type="component" value="Unassembled WGS sequence"/>
</dbReference>
<evidence type="ECO:0000313" key="1">
    <source>
        <dbReference type="EMBL" id="OPX56305.1"/>
    </source>
</evidence>
<proteinExistence type="predicted"/>
<dbReference type="PANTHER" id="PTHR41774">
    <property type="match status" value="1"/>
</dbReference>
<name>A0A1T4LZ12_9GAMM</name>
<dbReference type="PANTHER" id="PTHR41774:SF1">
    <property type="entry name" value="NGG1P INTERACTING FACTOR NIF3"/>
    <property type="match status" value="1"/>
</dbReference>
<accession>A0A1T4LZ12</accession>
<dbReference type="FunFam" id="3.30.70.120:FF:000006">
    <property type="entry name" value="GTP cyclohydrolase 1 type 2 homolog"/>
    <property type="match status" value="1"/>
</dbReference>
<reference evidence="1 2" key="1">
    <citation type="submission" date="2017-01" db="EMBL/GenBank/DDBJ databases">
        <title>Genome Sequencing of a Marine Spirillum, Oceanospirillum multiglobuliferum ATCC 33336, from Japan.</title>
        <authorList>
            <person name="Carney J.G."/>
            <person name="Trachtenberg A.M."/>
            <person name="Rheaume B.A."/>
            <person name="Linnane J.D."/>
            <person name="Pitts N.L."/>
            <person name="Mykles D.L."/>
            <person name="Maclea K.S."/>
        </authorList>
    </citation>
    <scope>NUCLEOTIDE SEQUENCE [LARGE SCALE GENOMIC DNA]</scope>
    <source>
        <strain evidence="1 2">ATCC 33336</strain>
    </source>
</reference>
<sequence>MYKFTFFVPESHLEAVKQAVFATGAGKIGHYDRCCFQLKGEGQFRALEGSHPFLGERGQLETVVEYRVELVCDEQHIRSAVAAMKLAHPYEEPAYDVIRMECF</sequence>
<comment type="caution">
    <text evidence="1">The sequence shown here is derived from an EMBL/GenBank/DDBJ whole genome shotgun (WGS) entry which is preliminary data.</text>
</comment>
<dbReference type="EMBL" id="MTSM01000004">
    <property type="protein sequence ID" value="OPX56305.1"/>
    <property type="molecule type" value="Genomic_DNA"/>
</dbReference>
<gene>
    <name evidence="1" type="ORF">BTE48_04855</name>
</gene>
<dbReference type="SUPFAM" id="SSF102705">
    <property type="entry name" value="NIF3 (NGG1p interacting factor 3)-like"/>
    <property type="match status" value="1"/>
</dbReference>
<evidence type="ECO:0000313" key="2">
    <source>
        <dbReference type="Proteomes" id="UP000191418"/>
    </source>
</evidence>
<dbReference type="InterPro" id="IPR015867">
    <property type="entry name" value="N-reg_PII/ATP_PRibTrfase_C"/>
</dbReference>
<dbReference type="AlphaFoldDB" id="A0A1T4LZ12"/>
<dbReference type="RefSeq" id="WP_078744202.1">
    <property type="nucleotide sequence ID" value="NZ_FUXG01000003.1"/>
</dbReference>
<dbReference type="InterPro" id="IPR036069">
    <property type="entry name" value="DUF34/NIF3_sf"/>
</dbReference>
<dbReference type="OrthoDB" id="9795763at2"/>
<dbReference type="Gene3D" id="3.30.70.120">
    <property type="match status" value="1"/>
</dbReference>
<organism evidence="1 2">
    <name type="scientific">Oceanospirillum multiglobuliferum</name>
    <dbReference type="NCBI Taxonomy" id="64969"/>
    <lineage>
        <taxon>Bacteria</taxon>
        <taxon>Pseudomonadati</taxon>
        <taxon>Pseudomonadota</taxon>
        <taxon>Gammaproteobacteria</taxon>
        <taxon>Oceanospirillales</taxon>
        <taxon>Oceanospirillaceae</taxon>
        <taxon>Oceanospirillum</taxon>
    </lineage>
</organism>
<dbReference type="STRING" id="64969.SAMN02745127_00591"/>
<protein>
    <submittedName>
        <fullName evidence="1">NGG1p interacting factor NIF3</fullName>
    </submittedName>
</protein>